<keyword evidence="3 9" id="KW-0813">Transport</keyword>
<keyword evidence="12" id="KW-1185">Reference proteome</keyword>
<name>L0KAC7_HALHC</name>
<dbReference type="Pfam" id="PF00528">
    <property type="entry name" value="BPD_transp_1"/>
    <property type="match status" value="1"/>
</dbReference>
<proteinExistence type="inferred from homology"/>
<evidence type="ECO:0000256" key="9">
    <source>
        <dbReference type="RuleBase" id="RU363032"/>
    </source>
</evidence>
<dbReference type="KEGG" id="hhl:Halha_1556"/>
<comment type="similarity">
    <text evidence="2">Belongs to the binding-protein-dependent transport system permease family. MalFG subfamily.</text>
</comment>
<evidence type="ECO:0000259" key="10">
    <source>
        <dbReference type="PROSITE" id="PS50928"/>
    </source>
</evidence>
<dbReference type="InterPro" id="IPR000515">
    <property type="entry name" value="MetI-like"/>
</dbReference>
<dbReference type="AlphaFoldDB" id="L0KAC7"/>
<protein>
    <submittedName>
        <fullName evidence="11">ABC-type sugar transport system, permease component</fullName>
    </submittedName>
</protein>
<dbReference type="eggNOG" id="COG0395">
    <property type="taxonomic scope" value="Bacteria"/>
</dbReference>
<dbReference type="GO" id="GO:0055085">
    <property type="term" value="P:transmembrane transport"/>
    <property type="evidence" value="ECO:0007669"/>
    <property type="project" value="InterPro"/>
</dbReference>
<organism evidence="11 12">
    <name type="scientific">Halobacteroides halobius (strain ATCC 35273 / DSM 5150 / MD-1)</name>
    <dbReference type="NCBI Taxonomy" id="748449"/>
    <lineage>
        <taxon>Bacteria</taxon>
        <taxon>Bacillati</taxon>
        <taxon>Bacillota</taxon>
        <taxon>Clostridia</taxon>
        <taxon>Halanaerobiales</taxon>
        <taxon>Halobacteroidaceae</taxon>
        <taxon>Halobacteroides</taxon>
    </lineage>
</organism>
<dbReference type="EMBL" id="CP003359">
    <property type="protein sequence ID" value="AGB41495.1"/>
    <property type="molecule type" value="Genomic_DNA"/>
</dbReference>
<keyword evidence="6 9" id="KW-0812">Transmembrane</keyword>
<evidence type="ECO:0000256" key="2">
    <source>
        <dbReference type="ARBA" id="ARBA00009047"/>
    </source>
</evidence>
<dbReference type="CDD" id="cd06261">
    <property type="entry name" value="TM_PBP2"/>
    <property type="match status" value="1"/>
</dbReference>
<dbReference type="GO" id="GO:0005886">
    <property type="term" value="C:plasma membrane"/>
    <property type="evidence" value="ECO:0007669"/>
    <property type="project" value="UniProtKB-SubCell"/>
</dbReference>
<evidence type="ECO:0000256" key="7">
    <source>
        <dbReference type="ARBA" id="ARBA00022989"/>
    </source>
</evidence>
<evidence type="ECO:0000256" key="1">
    <source>
        <dbReference type="ARBA" id="ARBA00004651"/>
    </source>
</evidence>
<feature type="transmembrane region" description="Helical" evidence="9">
    <location>
        <begin position="240"/>
        <end position="262"/>
    </location>
</feature>
<evidence type="ECO:0000256" key="8">
    <source>
        <dbReference type="ARBA" id="ARBA00023136"/>
    </source>
</evidence>
<dbReference type="RefSeq" id="WP_015327213.1">
    <property type="nucleotide sequence ID" value="NC_019978.1"/>
</dbReference>
<feature type="transmembrane region" description="Helical" evidence="9">
    <location>
        <begin position="187"/>
        <end position="209"/>
    </location>
</feature>
<evidence type="ECO:0000313" key="12">
    <source>
        <dbReference type="Proteomes" id="UP000010880"/>
    </source>
</evidence>
<feature type="transmembrane region" description="Helical" evidence="9">
    <location>
        <begin position="79"/>
        <end position="100"/>
    </location>
</feature>
<gene>
    <name evidence="11" type="ordered locus">Halha_1556</name>
</gene>
<reference evidence="12" key="1">
    <citation type="submission" date="2012-02" db="EMBL/GenBank/DDBJ databases">
        <title>The complete genome of Halobacteroides halobius DSM 5150.</title>
        <authorList>
            <person name="Lucas S."/>
            <person name="Copeland A."/>
            <person name="Lapidus A."/>
            <person name="Glavina del Rio T."/>
            <person name="Dalin E."/>
            <person name="Tice H."/>
            <person name="Bruce D."/>
            <person name="Goodwin L."/>
            <person name="Pitluck S."/>
            <person name="Peters L."/>
            <person name="Mikhailova N."/>
            <person name="Gu W."/>
            <person name="Kyrpides N."/>
            <person name="Mavromatis K."/>
            <person name="Ivanova N."/>
            <person name="Brettin T."/>
            <person name="Detter J.C."/>
            <person name="Han C."/>
            <person name="Larimer F."/>
            <person name="Land M."/>
            <person name="Hauser L."/>
            <person name="Markowitz V."/>
            <person name="Cheng J.-F."/>
            <person name="Hugenholtz P."/>
            <person name="Woyke T."/>
            <person name="Wu D."/>
            <person name="Tindall B."/>
            <person name="Pomrenke H."/>
            <person name="Brambilla E."/>
            <person name="Klenk H.-P."/>
            <person name="Eisen J.A."/>
        </authorList>
    </citation>
    <scope>NUCLEOTIDE SEQUENCE [LARGE SCALE GENOMIC DNA]</scope>
    <source>
        <strain evidence="12">ATCC 35273 / DSM 5150 / MD-1</strain>
    </source>
</reference>
<feature type="transmembrane region" description="Helical" evidence="9">
    <location>
        <begin position="12"/>
        <end position="35"/>
    </location>
</feature>
<feature type="domain" description="ABC transmembrane type-1" evidence="10">
    <location>
        <begin position="75"/>
        <end position="262"/>
    </location>
</feature>
<dbReference type="OrthoDB" id="42677at2"/>
<dbReference type="Proteomes" id="UP000010880">
    <property type="component" value="Chromosome"/>
</dbReference>
<accession>L0KAC7</accession>
<keyword evidence="5 11" id="KW-0762">Sugar transport</keyword>
<evidence type="ECO:0000256" key="4">
    <source>
        <dbReference type="ARBA" id="ARBA00022475"/>
    </source>
</evidence>
<dbReference type="InterPro" id="IPR050901">
    <property type="entry name" value="BP-dep_ABC_trans_perm"/>
</dbReference>
<evidence type="ECO:0000256" key="5">
    <source>
        <dbReference type="ARBA" id="ARBA00022597"/>
    </source>
</evidence>
<evidence type="ECO:0000313" key="11">
    <source>
        <dbReference type="EMBL" id="AGB41495.1"/>
    </source>
</evidence>
<dbReference type="Gene3D" id="1.10.3720.10">
    <property type="entry name" value="MetI-like"/>
    <property type="match status" value="1"/>
</dbReference>
<dbReference type="InterPro" id="IPR035906">
    <property type="entry name" value="MetI-like_sf"/>
</dbReference>
<feature type="transmembrane region" description="Helical" evidence="9">
    <location>
        <begin position="144"/>
        <end position="166"/>
    </location>
</feature>
<dbReference type="PANTHER" id="PTHR32243:SF50">
    <property type="entry name" value="MALTOSE_MALTODEXTRIN TRANSPORT SYSTEM PERMEASE PROTEIN MALG"/>
    <property type="match status" value="1"/>
</dbReference>
<evidence type="ECO:0000256" key="3">
    <source>
        <dbReference type="ARBA" id="ARBA00022448"/>
    </source>
</evidence>
<keyword evidence="4" id="KW-1003">Cell membrane</keyword>
<dbReference type="PANTHER" id="PTHR32243">
    <property type="entry name" value="MALTOSE TRANSPORT SYSTEM PERMEASE-RELATED"/>
    <property type="match status" value="1"/>
</dbReference>
<dbReference type="PROSITE" id="PS50928">
    <property type="entry name" value="ABC_TM1"/>
    <property type="match status" value="1"/>
</dbReference>
<feature type="transmembrane region" description="Helical" evidence="9">
    <location>
        <begin position="112"/>
        <end position="132"/>
    </location>
</feature>
<keyword evidence="7 9" id="KW-1133">Transmembrane helix</keyword>
<comment type="subcellular location">
    <subcellularLocation>
        <location evidence="1 9">Cell membrane</location>
        <topology evidence="1 9">Multi-pass membrane protein</topology>
    </subcellularLocation>
</comment>
<sequence length="277" mass="30560">MNNTEDLSGKLADIFYIPALILGTLFMILPVYLMFKVSVSSPQEVLTQHPTFGIQNFTLEHWKGVIQSGRLWAPLSKSFIVATGTAIISMIIAAPGAYVISRMDRKIKYITIISLFFTRMFPAVGIALPVSVEFIKLGLLDTNLGLILAHLIKVLPFLAWILVGTFETIPQDLEKAASVDGASKMQILLKVVFPIALPGIAVGTMFAWLQSWNEFTYALYMTLADKTLPLQVFYYVNRGGVFATAAYATILTIPVAIITFFLQKYMKSGYLSGAIKG</sequence>
<evidence type="ECO:0000256" key="6">
    <source>
        <dbReference type="ARBA" id="ARBA00022692"/>
    </source>
</evidence>
<dbReference type="SUPFAM" id="SSF161098">
    <property type="entry name" value="MetI-like"/>
    <property type="match status" value="1"/>
</dbReference>
<dbReference type="HOGENOM" id="CLU_016047_1_2_9"/>
<dbReference type="STRING" id="748449.Halha_1556"/>
<keyword evidence="8 9" id="KW-0472">Membrane</keyword>